<proteinExistence type="predicted"/>
<evidence type="ECO:0000259" key="2">
    <source>
        <dbReference type="SMART" id="SM00978"/>
    </source>
</evidence>
<dbReference type="SMART" id="SM00978">
    <property type="entry name" value="Tim44"/>
    <property type="match status" value="1"/>
</dbReference>
<feature type="transmembrane region" description="Helical" evidence="1">
    <location>
        <begin position="72"/>
        <end position="91"/>
    </location>
</feature>
<evidence type="ECO:0000256" key="1">
    <source>
        <dbReference type="SAM" id="Phobius"/>
    </source>
</evidence>
<evidence type="ECO:0000313" key="3">
    <source>
        <dbReference type="EMBL" id="HIR58621.1"/>
    </source>
</evidence>
<reference evidence="3" key="2">
    <citation type="journal article" date="2021" name="PeerJ">
        <title>Extensive microbial diversity within the chicken gut microbiome revealed by metagenomics and culture.</title>
        <authorList>
            <person name="Gilroy R."/>
            <person name="Ravi A."/>
            <person name="Getino M."/>
            <person name="Pursley I."/>
            <person name="Horton D.L."/>
            <person name="Alikhan N.F."/>
            <person name="Baker D."/>
            <person name="Gharbi K."/>
            <person name="Hall N."/>
            <person name="Watson M."/>
            <person name="Adriaenssens E.M."/>
            <person name="Foster-Nyarko E."/>
            <person name="Jarju S."/>
            <person name="Secka A."/>
            <person name="Antonio M."/>
            <person name="Oren A."/>
            <person name="Chaudhuri R.R."/>
            <person name="La Ragione R."/>
            <person name="Hildebrand F."/>
            <person name="Pallen M.J."/>
        </authorList>
    </citation>
    <scope>NUCLEOTIDE SEQUENCE</scope>
    <source>
        <strain evidence="3">CHK184-20233</strain>
    </source>
</reference>
<dbReference type="InterPro" id="IPR032710">
    <property type="entry name" value="NTF2-like_dom_sf"/>
</dbReference>
<dbReference type="InterPro" id="IPR007379">
    <property type="entry name" value="Tim44-like_dom"/>
</dbReference>
<dbReference type="AlphaFoldDB" id="A0A9D1DTI2"/>
<gene>
    <name evidence="3" type="ORF">IAB38_01080</name>
</gene>
<dbReference type="SUPFAM" id="SSF54427">
    <property type="entry name" value="NTF2-like"/>
    <property type="match status" value="1"/>
</dbReference>
<dbReference type="EMBL" id="DVHC01000013">
    <property type="protein sequence ID" value="HIR58621.1"/>
    <property type="molecule type" value="Genomic_DNA"/>
</dbReference>
<protein>
    <submittedName>
        <fullName evidence="3">Tim44 domain-containing protein</fullName>
    </submittedName>
</protein>
<feature type="domain" description="Tim44-like" evidence="2">
    <location>
        <begin position="100"/>
        <end position="245"/>
    </location>
</feature>
<evidence type="ECO:0000313" key="4">
    <source>
        <dbReference type="Proteomes" id="UP000824232"/>
    </source>
</evidence>
<keyword evidence="1" id="KW-1133">Transmembrane helix</keyword>
<sequence length="254" mass="29107">MKNILLISFVLLLVVISCNVILVNAKEVSHSSPITILRAGGGSSSGGHSSSGGSSSGGHYGSRGYSNPISDIISAILFAFIFFASAIILYFKVLRASFNSKRYLRLLDDKDITWKYKTIEKRVIEAFYIIQEAWTNNDISKAQDYMAKDLYESFKIKLEWMDINNRRNVLKKIRLVNLKPVSIYDDKDDKKDLIWFYIKGKMIDYTIDTKTRNIVDGTTKNKSFIEFWKFVKNNHNEWVLSEILQEDESSKIGL</sequence>
<dbReference type="Gene3D" id="3.10.450.240">
    <property type="match status" value="1"/>
</dbReference>
<keyword evidence="1" id="KW-0472">Membrane</keyword>
<keyword evidence="1" id="KW-0812">Transmembrane</keyword>
<comment type="caution">
    <text evidence="3">The sequence shown here is derived from an EMBL/GenBank/DDBJ whole genome shotgun (WGS) entry which is preliminary data.</text>
</comment>
<organism evidence="3 4">
    <name type="scientific">Candidatus Onthousia excrementipullorum</name>
    <dbReference type="NCBI Taxonomy" id="2840884"/>
    <lineage>
        <taxon>Bacteria</taxon>
        <taxon>Bacillati</taxon>
        <taxon>Bacillota</taxon>
        <taxon>Bacilli</taxon>
        <taxon>Candidatus Onthousia</taxon>
    </lineage>
</organism>
<dbReference type="Pfam" id="PF04280">
    <property type="entry name" value="Tim44"/>
    <property type="match status" value="1"/>
</dbReference>
<reference evidence="3" key="1">
    <citation type="submission" date="2020-10" db="EMBL/GenBank/DDBJ databases">
        <authorList>
            <person name="Gilroy R."/>
        </authorList>
    </citation>
    <scope>NUCLEOTIDE SEQUENCE</scope>
    <source>
        <strain evidence="3">CHK184-20233</strain>
    </source>
</reference>
<dbReference type="PROSITE" id="PS51257">
    <property type="entry name" value="PROKAR_LIPOPROTEIN"/>
    <property type="match status" value="1"/>
</dbReference>
<dbReference type="Proteomes" id="UP000824232">
    <property type="component" value="Unassembled WGS sequence"/>
</dbReference>
<name>A0A9D1DTI2_9FIRM</name>
<accession>A0A9D1DTI2</accession>